<feature type="compositionally biased region" description="Basic and acidic residues" evidence="2">
    <location>
        <begin position="706"/>
        <end position="728"/>
    </location>
</feature>
<feature type="compositionally biased region" description="Basic residues" evidence="2">
    <location>
        <begin position="50"/>
        <end position="62"/>
    </location>
</feature>
<keyword evidence="4" id="KW-1185">Reference proteome</keyword>
<reference evidence="3" key="2">
    <citation type="submission" date="2023-05" db="EMBL/GenBank/DDBJ databases">
        <authorList>
            <consortium name="Lawrence Berkeley National Laboratory"/>
            <person name="Steindorff A."/>
            <person name="Hensen N."/>
            <person name="Bonometti L."/>
            <person name="Westerberg I."/>
            <person name="Brannstrom I.O."/>
            <person name="Guillou S."/>
            <person name="Cros-Aarteil S."/>
            <person name="Calhoun S."/>
            <person name="Haridas S."/>
            <person name="Kuo A."/>
            <person name="Mondo S."/>
            <person name="Pangilinan J."/>
            <person name="Riley R."/>
            <person name="Labutti K."/>
            <person name="Andreopoulos B."/>
            <person name="Lipzen A."/>
            <person name="Chen C."/>
            <person name="Yanf M."/>
            <person name="Daum C."/>
            <person name="Ng V."/>
            <person name="Clum A."/>
            <person name="Ohm R."/>
            <person name="Martin F."/>
            <person name="Silar P."/>
            <person name="Natvig D."/>
            <person name="Lalanne C."/>
            <person name="Gautier V."/>
            <person name="Ament-Velasquez S.L."/>
            <person name="Kruys A."/>
            <person name="Hutchinson M.I."/>
            <person name="Powell A.J."/>
            <person name="Barry K."/>
            <person name="Miller A.N."/>
            <person name="Grigoriev I.V."/>
            <person name="Debuchy R."/>
            <person name="Gladieux P."/>
            <person name="Thoren M.H."/>
            <person name="Johannesson H."/>
        </authorList>
    </citation>
    <scope>NUCLEOTIDE SEQUENCE</scope>
    <source>
        <strain evidence="3">PSN293</strain>
    </source>
</reference>
<feature type="region of interest" description="Disordered" evidence="2">
    <location>
        <begin position="261"/>
        <end position="564"/>
    </location>
</feature>
<dbReference type="EMBL" id="MU858045">
    <property type="protein sequence ID" value="KAK4220154.1"/>
    <property type="molecule type" value="Genomic_DNA"/>
</dbReference>
<feature type="compositionally biased region" description="Low complexity" evidence="2">
    <location>
        <begin position="1240"/>
        <end position="1253"/>
    </location>
</feature>
<feature type="compositionally biased region" description="Low complexity" evidence="2">
    <location>
        <begin position="1506"/>
        <end position="1516"/>
    </location>
</feature>
<feature type="region of interest" description="Disordered" evidence="2">
    <location>
        <begin position="897"/>
        <end position="958"/>
    </location>
</feature>
<feature type="compositionally biased region" description="Basic and acidic residues" evidence="2">
    <location>
        <begin position="1583"/>
        <end position="1592"/>
    </location>
</feature>
<keyword evidence="1" id="KW-0175">Coiled coil</keyword>
<evidence type="ECO:0000256" key="2">
    <source>
        <dbReference type="SAM" id="MobiDB-lite"/>
    </source>
</evidence>
<feature type="compositionally biased region" description="Basic and acidic residues" evidence="2">
    <location>
        <begin position="935"/>
        <end position="958"/>
    </location>
</feature>
<feature type="compositionally biased region" description="Basic and acidic residues" evidence="2">
    <location>
        <begin position="275"/>
        <end position="287"/>
    </location>
</feature>
<feature type="compositionally biased region" description="Basic residues" evidence="2">
    <location>
        <begin position="532"/>
        <end position="543"/>
    </location>
</feature>
<feature type="compositionally biased region" description="Basic residues" evidence="2">
    <location>
        <begin position="420"/>
        <end position="431"/>
    </location>
</feature>
<feature type="compositionally biased region" description="Basic and acidic residues" evidence="2">
    <location>
        <begin position="2046"/>
        <end position="2061"/>
    </location>
</feature>
<evidence type="ECO:0000313" key="4">
    <source>
        <dbReference type="Proteomes" id="UP001301769"/>
    </source>
</evidence>
<dbReference type="Proteomes" id="UP001301769">
    <property type="component" value="Unassembled WGS sequence"/>
</dbReference>
<feature type="compositionally biased region" description="Basic residues" evidence="2">
    <location>
        <begin position="330"/>
        <end position="341"/>
    </location>
</feature>
<dbReference type="InterPro" id="IPR053268">
    <property type="entry name" value="Woronin_anchor"/>
</dbReference>
<feature type="compositionally biased region" description="Low complexity" evidence="2">
    <location>
        <begin position="1377"/>
        <end position="1393"/>
    </location>
</feature>
<feature type="compositionally biased region" description="Acidic residues" evidence="2">
    <location>
        <begin position="2072"/>
        <end position="2094"/>
    </location>
</feature>
<organism evidence="3 4">
    <name type="scientific">Rhypophila decipiens</name>
    <dbReference type="NCBI Taxonomy" id="261697"/>
    <lineage>
        <taxon>Eukaryota</taxon>
        <taxon>Fungi</taxon>
        <taxon>Dikarya</taxon>
        <taxon>Ascomycota</taxon>
        <taxon>Pezizomycotina</taxon>
        <taxon>Sordariomycetes</taxon>
        <taxon>Sordariomycetidae</taxon>
        <taxon>Sordariales</taxon>
        <taxon>Naviculisporaceae</taxon>
        <taxon>Rhypophila</taxon>
    </lineage>
</organism>
<comment type="caution">
    <text evidence="3">The sequence shown here is derived from an EMBL/GenBank/DDBJ whole genome shotgun (WGS) entry which is preliminary data.</text>
</comment>
<evidence type="ECO:0008006" key="5">
    <source>
        <dbReference type="Google" id="ProtNLM"/>
    </source>
</evidence>
<feature type="compositionally biased region" description="Basic and acidic residues" evidence="2">
    <location>
        <begin position="1290"/>
        <end position="1318"/>
    </location>
</feature>
<feature type="region of interest" description="Disordered" evidence="2">
    <location>
        <begin position="1506"/>
        <end position="1563"/>
    </location>
</feature>
<name>A0AAN6YJC4_9PEZI</name>
<feature type="region of interest" description="Disordered" evidence="2">
    <location>
        <begin position="187"/>
        <end position="238"/>
    </location>
</feature>
<feature type="compositionally biased region" description="Low complexity" evidence="2">
    <location>
        <begin position="1017"/>
        <end position="1026"/>
    </location>
</feature>
<gene>
    <name evidence="3" type="ORF">QBC37DRAFT_302227</name>
</gene>
<accession>A0AAN6YJC4</accession>
<feature type="compositionally biased region" description="Polar residues" evidence="2">
    <location>
        <begin position="1333"/>
        <end position="1348"/>
    </location>
</feature>
<dbReference type="PANTHER" id="PTHR40641:SF2">
    <property type="entry name" value="INVOLUCRIN REPEAT PROTEIN"/>
    <property type="match status" value="1"/>
</dbReference>
<feature type="region of interest" description="Disordered" evidence="2">
    <location>
        <begin position="1210"/>
        <end position="1477"/>
    </location>
</feature>
<proteinExistence type="predicted"/>
<feature type="compositionally biased region" description="Basic and acidic residues" evidence="2">
    <location>
        <begin position="1121"/>
        <end position="1153"/>
    </location>
</feature>
<reference evidence="3" key="1">
    <citation type="journal article" date="2023" name="Mol. Phylogenet. Evol.">
        <title>Genome-scale phylogeny and comparative genomics of the fungal order Sordariales.</title>
        <authorList>
            <person name="Hensen N."/>
            <person name="Bonometti L."/>
            <person name="Westerberg I."/>
            <person name="Brannstrom I.O."/>
            <person name="Guillou S."/>
            <person name="Cros-Aarteil S."/>
            <person name="Calhoun S."/>
            <person name="Haridas S."/>
            <person name="Kuo A."/>
            <person name="Mondo S."/>
            <person name="Pangilinan J."/>
            <person name="Riley R."/>
            <person name="LaButti K."/>
            <person name="Andreopoulos B."/>
            <person name="Lipzen A."/>
            <person name="Chen C."/>
            <person name="Yan M."/>
            <person name="Daum C."/>
            <person name="Ng V."/>
            <person name="Clum A."/>
            <person name="Steindorff A."/>
            <person name="Ohm R.A."/>
            <person name="Martin F."/>
            <person name="Silar P."/>
            <person name="Natvig D.O."/>
            <person name="Lalanne C."/>
            <person name="Gautier V."/>
            <person name="Ament-Velasquez S.L."/>
            <person name="Kruys A."/>
            <person name="Hutchinson M.I."/>
            <person name="Powell A.J."/>
            <person name="Barry K."/>
            <person name="Miller A.N."/>
            <person name="Grigoriev I.V."/>
            <person name="Debuchy R."/>
            <person name="Gladieux P."/>
            <person name="Hiltunen Thoren M."/>
            <person name="Johannesson H."/>
        </authorList>
    </citation>
    <scope>NUCLEOTIDE SEQUENCE</scope>
    <source>
        <strain evidence="3">PSN293</strain>
    </source>
</reference>
<feature type="compositionally biased region" description="Polar residues" evidence="2">
    <location>
        <begin position="347"/>
        <end position="357"/>
    </location>
</feature>
<feature type="region of interest" description="Disordered" evidence="2">
    <location>
        <begin position="1583"/>
        <end position="1607"/>
    </location>
</feature>
<feature type="compositionally biased region" description="Low complexity" evidence="2">
    <location>
        <begin position="1463"/>
        <end position="1477"/>
    </location>
</feature>
<feature type="compositionally biased region" description="Polar residues" evidence="2">
    <location>
        <begin position="1394"/>
        <end position="1421"/>
    </location>
</feature>
<feature type="compositionally biased region" description="Basic and acidic residues" evidence="2">
    <location>
        <begin position="1075"/>
        <end position="1092"/>
    </location>
</feature>
<feature type="region of interest" description="Disordered" evidence="2">
    <location>
        <begin position="2005"/>
        <end position="2113"/>
    </location>
</feature>
<protein>
    <recommendedName>
        <fullName evidence="5">Involucrin repeat protein</fullName>
    </recommendedName>
</protein>
<feature type="compositionally biased region" description="Basic and acidic residues" evidence="2">
    <location>
        <begin position="1029"/>
        <end position="1063"/>
    </location>
</feature>
<feature type="compositionally biased region" description="Low complexity" evidence="2">
    <location>
        <begin position="288"/>
        <end position="301"/>
    </location>
</feature>
<feature type="coiled-coil region" evidence="1">
    <location>
        <begin position="1678"/>
        <end position="1705"/>
    </location>
</feature>
<feature type="compositionally biased region" description="Basic and acidic residues" evidence="2">
    <location>
        <begin position="1172"/>
        <end position="1190"/>
    </location>
</feature>
<feature type="compositionally biased region" description="Basic and acidic residues" evidence="2">
    <location>
        <begin position="393"/>
        <end position="410"/>
    </location>
</feature>
<feature type="region of interest" description="Disordered" evidence="2">
    <location>
        <begin position="1011"/>
        <end position="1192"/>
    </location>
</feature>
<feature type="compositionally biased region" description="Basic residues" evidence="2">
    <location>
        <begin position="204"/>
        <end position="216"/>
    </location>
</feature>
<dbReference type="PANTHER" id="PTHR40641">
    <property type="entry name" value="INVOLUCRIN REPEAT PROTEIN (AFU_ORTHOLOGUE AFUA_2G08060)"/>
    <property type="match status" value="1"/>
</dbReference>
<feature type="compositionally biased region" description="Basic and acidic residues" evidence="2">
    <location>
        <begin position="1256"/>
        <end position="1274"/>
    </location>
</feature>
<feature type="compositionally biased region" description="Basic and acidic residues" evidence="2">
    <location>
        <begin position="752"/>
        <end position="767"/>
    </location>
</feature>
<feature type="region of interest" description="Disordered" evidence="2">
    <location>
        <begin position="706"/>
        <end position="848"/>
    </location>
</feature>
<feature type="region of interest" description="Disordered" evidence="2">
    <location>
        <begin position="1"/>
        <end position="92"/>
    </location>
</feature>
<sequence length="2113" mass="228946">MVEEPVSVGAGPAAEKSMPEPETMAEVQETAPAEEPVQDTEWAAPAASSKKSKKDKKKKKGSKVLDLDLADEPTSSGVQTPAAVEDETFVPDNLVQEPAAAIATDRGLDMPANVAPSTADVEPTPVLATETIAEEPEVHVQETEPVVEASKPAVDVMDFMVAEEPEILPEPTTEVQDWATAEPEVIPEQPVEEAEWAIPAAASKKSKKDKKKKKGSKVVDSEPASGAMTPVVPAGDASASFLPAEPEVLEKAIEVEVAPVVDVPPPTEAEIPAHAVEDSPTSREIIKEAAATTAEPVAEPAMDGVASELPKEPEAEPEPAGDEWAPLPSKKSKKDKKKGKKAAASSIETADSGTSTPAVHEQEQPLADTVPATDPEVVASEDVQPVAAEEVAETAKDATAEEQEAPKVEDEFPEFLATTKKGKKDKKKKGKKLDTFVEEESSASLPDMPREEVVTESLPSDEPTTSRDLVDEPTPVEEVVTSRHVPVEVSPIDEPSASQDLPAEVSPIDEPSASKEINTAEEEWPATPAPAKKSKKDKKKKRNTFTLEDAPTPAEEEPMPSPAVDKDKDIAAMAEDLQPEISETVQPPTDKSAEVVADVDHLAKPTVEDVDLDVAAGNDSNTQETVEIHPAVSDAILNRTKSPSSGAEALLAGAAAAAVATIGLGLIDNPPVLYPEDAPSPKLLSAIASPVDESISRSIETATAADHLKHDIEHDDDLPSLKKTKTMEMEEGITSAREIAAEFLEKPAAPAGHDESSHGDALAKEALFDEPMQTPEPETDKRAQEPTEEEPIPRGRTSSRRASRELAASYLEATSHPHPQAEKEEPVGPVSVPVHTATTPTPMISKRQSRELAAEFMSSITYENIIREKKSIPSDLEKARMTPQRSVRELAAAFLERERVASPSPSSSKERTAVALAPTRKERTFSPMRTGSESPLKEDFERAATPLRRERSFMEEDEKELMKEIKRAVTPLRKEKSFKVEDEKQAEKEKAEIAAASAALTGGVALLARKFGGSGTSGTPIPTSPSVVESRKKGWEKQEGVIKKSDKGKEKEIVKVADADRGMPMDVDPIVSVARDVHPAETRDMDIDDKPPAMETTTRGVGLGLSDMPVTPKTPVSLGRQDSETIPRSIKEGAPLDKDRSKRRDRREKRETSPEPVQRAFSFPDDIADEEAFTRKELKTPTRSLDDEPVRGIPRVASITDFMRSVTNLAPVQEELSDEEPVKKETPRHSGSSARGHKNALLGAAAAVALASATTPKRDSHSPSLHRDRGDRDSGFGSDSPHVSRQLFLKPHDDDSHRDSGVHLRDSRDYQHDSDSHLKTTPAGAAVKKSSPLAGSSTTGKFASTGPDTTPRTPRTPEPEKLVVKKRTVSSKPDTLAAPSSSSAGATRSVSDSQSQRAYSTPRSTDPTQPRRVASNTSISRLRTPEPLGLRPDSPGAASLRSYTGTPPLRRVDKRVSGDLRSVSRSQQDLSASSQSSAAKEKAVAGAALVGAGVIAAAGAAALLSGGSSSTPATAADRNSTTTPVANEGRVRAKDMADVYDGYGEGRIGSPRSPTRPHSMRRRQSMQVLELESRLAQLTEENRQLAEARAHAEAGTSQRNSSVLADRDSEIESLKRMLQEANEVIERLKQTNEGLRSSTSAIAVKHHEEVRRLETLNLSTSRELESVRSTYSLHARALQEKDSEIAQLRAQLEASTAQIRELQKQILETSRPSPSTESDFLANHDVDYFDHRCQQLCAHVQQWVLRFSKFSDMRACRLTSEINDEKLIDRLDNAVLDGSDVDNYLADRVKRRDIFMSMTMTMIWEFVFVRYLFGMDREQRQKLKTLEKQLSEVGPTHAVRQWRAITLTLLARRPTFKKQRDQDTEAVVQTILAALSKILPPPSNLESQIQSQLRKVIREAVDLAIEMRCQRAEYAMLPPLQPEYDDNGELTETVAFNAALMNDRSVSNSSHDDSDAQARNEELEVAGATVRVVLFPLVVRKGDDIGRGEDEVVVCPAQVLVNGSHMRGGDSSVMDKGKGIRMVTPSSDAGGASLLARSTGTAPTEGGRDYYGRSPARERGQRGVTPASDLAKEEDQEEEEEDEEEDDEDTDMDDADHVQGARAKTAAYLEGRA</sequence>
<evidence type="ECO:0000313" key="3">
    <source>
        <dbReference type="EMBL" id="KAK4220154.1"/>
    </source>
</evidence>
<evidence type="ECO:0000256" key="1">
    <source>
        <dbReference type="SAM" id="Coils"/>
    </source>
</evidence>